<dbReference type="AlphaFoldDB" id="A0A0R2KBN7"/>
<sequence>MGLKDYLKTNYQRAFLVLFLITLTQATTTFYTYLTSPELNAISQRKFALFIELIAVQFVFGQICNSSFNRKLQ</sequence>
<gene>
    <name evidence="2" type="ORF">IV44_GL001647</name>
</gene>
<keyword evidence="1" id="KW-1133">Transmembrane helix</keyword>
<name>A0A0R2KBN7_LACAM</name>
<evidence type="ECO:0000256" key="1">
    <source>
        <dbReference type="SAM" id="Phobius"/>
    </source>
</evidence>
<comment type="caution">
    <text evidence="2">The sequence shown here is derived from an EMBL/GenBank/DDBJ whole genome shotgun (WGS) entry which is preliminary data.</text>
</comment>
<reference evidence="2 3" key="1">
    <citation type="journal article" date="2015" name="Genome Announc.">
        <title>Expanding the biotechnology potential of lactobacilli through comparative genomics of 213 strains and associated genera.</title>
        <authorList>
            <person name="Sun Z."/>
            <person name="Harris H.M."/>
            <person name="McCann A."/>
            <person name="Guo C."/>
            <person name="Argimon S."/>
            <person name="Zhang W."/>
            <person name="Yang X."/>
            <person name="Jeffery I.B."/>
            <person name="Cooney J.C."/>
            <person name="Kagawa T.F."/>
            <person name="Liu W."/>
            <person name="Song Y."/>
            <person name="Salvetti E."/>
            <person name="Wrobel A."/>
            <person name="Rasinkangas P."/>
            <person name="Parkhill J."/>
            <person name="Rea M.C."/>
            <person name="O'Sullivan O."/>
            <person name="Ritari J."/>
            <person name="Douillard F.P."/>
            <person name="Paul Ross R."/>
            <person name="Yang R."/>
            <person name="Briner A.E."/>
            <person name="Felis G.E."/>
            <person name="de Vos W.M."/>
            <person name="Barrangou R."/>
            <person name="Klaenhammer T.R."/>
            <person name="Caufield P.W."/>
            <person name="Cui Y."/>
            <person name="Zhang H."/>
            <person name="O'Toole P.W."/>
        </authorList>
    </citation>
    <scope>NUCLEOTIDE SEQUENCE [LARGE SCALE GENOMIC DNA]</scope>
    <source>
        <strain evidence="2 3">DSM 16698</strain>
    </source>
</reference>
<evidence type="ECO:0000313" key="2">
    <source>
        <dbReference type="EMBL" id="KRN86899.1"/>
    </source>
</evidence>
<feature type="transmembrane region" description="Helical" evidence="1">
    <location>
        <begin position="47"/>
        <end position="68"/>
    </location>
</feature>
<accession>A0A0R2KBN7</accession>
<dbReference type="PATRIC" id="fig|695563.3.peg.1717"/>
<proteinExistence type="predicted"/>
<protein>
    <submittedName>
        <fullName evidence="2">Uncharacterized protein</fullName>
    </submittedName>
</protein>
<evidence type="ECO:0000313" key="3">
    <source>
        <dbReference type="Proteomes" id="UP000051529"/>
    </source>
</evidence>
<dbReference type="Proteomes" id="UP000051529">
    <property type="component" value="Unassembled WGS sequence"/>
</dbReference>
<organism evidence="2 3">
    <name type="scientific">Lactobacillus amylovorus subsp. animalium DSM 16698</name>
    <dbReference type="NCBI Taxonomy" id="695563"/>
    <lineage>
        <taxon>Bacteria</taxon>
        <taxon>Bacillati</taxon>
        <taxon>Bacillota</taxon>
        <taxon>Bacilli</taxon>
        <taxon>Lactobacillales</taxon>
        <taxon>Lactobacillaceae</taxon>
        <taxon>Lactobacillus</taxon>
        <taxon>Lactobacillus amylovorus subsp. animalium</taxon>
    </lineage>
</organism>
<keyword evidence="1" id="KW-0812">Transmembrane</keyword>
<dbReference type="EMBL" id="JQBQ01000060">
    <property type="protein sequence ID" value="KRN86899.1"/>
    <property type="molecule type" value="Genomic_DNA"/>
</dbReference>
<keyword evidence="1" id="KW-0472">Membrane</keyword>
<feature type="transmembrane region" description="Helical" evidence="1">
    <location>
        <begin position="14"/>
        <end position="35"/>
    </location>
</feature>